<evidence type="ECO:0000256" key="2">
    <source>
        <dbReference type="SAM" id="Phobius"/>
    </source>
</evidence>
<feature type="transmembrane region" description="Helical" evidence="2">
    <location>
        <begin position="629"/>
        <end position="650"/>
    </location>
</feature>
<proteinExistence type="predicted"/>
<sequence length="913" mass="100112">MRHLRLPKRSSDEVLHFKVARIAIILICFSSTLILSMLGYMFMTNSLASTVNEIHPRVLDPVNADIHMGARTSRQTEKPQIDVERTNMTIILEHLQFGYESRTQSNAPWMYTSSEAPFAEELNSPSSVFAHTRITWNENGTGNGTCASRGSGKVSRGYVDPFHFFANITDRDFSTIEVELRNMTLSGFNHINTVRGNEEWDVLGQAGDSRRYSGGSFTVFNENQTLLATRNIQWFQNVSYPSPIGEAPPGDLLIGAYFTAEIDLFRSHDEWVRELDPHAVGFVLGIVTAASFGSMDCYTANSYWITLRGFPDLKEISIDKPYASSIYNDTSRSGAKQGRPRGSSVSHIANARDLGSVSGKATTAAVTTSVGGAVGSMTVSVGASASAAAPPGQGISRMLSTASFFARLNEIHGFQSDTMSEFGGSMKPFVAKFPFPFSKNKENDSGDGGGGKNKDDGENDDDDFTVSDEIFAGCAFYTSMIVLAFFLLHLGVWLYCRKKSASTKVKYQAWLVYLFSIAMSYVYAAAVLNSTQYMRSHVGRTGGKPGFYAIAVLQLLFIGLGFTVFVMSVVFLALQRLRKREMKWVPRIEIPDPEVRQATGILGEYDTGDDDRFHNLFECYYSSLAGPRVWLAGLELLIVLLDSICTAVIWNEVIVLGLLVAIYAILFTLIFALAPYVDKNEGRLVTLLGLIDLMVLVVEFMGALGGYDTAERMDYIAVILGFASMSVAILSAIYCDLIPMSITAYGYVRAKLCTFCCIRIRGSSSNGDSESEWSFLAGSWAKTYEGSASQAGSLVDGSGSNATIDGGEDGSAEDEITTRASEAGSDQQLGPDTLRNSVRGLLRTIRARLSANIQRPAVEVEPVDFGDDEHDAFTGDLGEEHRGRFEENGDGERLTWPRVGQVIYRVRVRSSSH</sequence>
<evidence type="ECO:0000313" key="3">
    <source>
        <dbReference type="EMBL" id="PXF48159.1"/>
    </source>
</evidence>
<feature type="transmembrane region" description="Helical" evidence="2">
    <location>
        <begin position="656"/>
        <end position="677"/>
    </location>
</feature>
<gene>
    <name evidence="3" type="ORF">BWQ96_02111</name>
</gene>
<evidence type="ECO:0000313" key="4">
    <source>
        <dbReference type="Proteomes" id="UP000247409"/>
    </source>
</evidence>
<feature type="transmembrane region" description="Helical" evidence="2">
    <location>
        <begin position="684"/>
        <end position="703"/>
    </location>
</feature>
<reference evidence="3 4" key="1">
    <citation type="journal article" date="2018" name="Mol. Biol. Evol.">
        <title>Analysis of the draft genome of the red seaweed Gracilariopsis chorda provides insights into genome size evolution in Rhodophyta.</title>
        <authorList>
            <person name="Lee J."/>
            <person name="Yang E.C."/>
            <person name="Graf L."/>
            <person name="Yang J.H."/>
            <person name="Qiu H."/>
            <person name="Zel Zion U."/>
            <person name="Chan C.X."/>
            <person name="Stephens T.G."/>
            <person name="Weber A.P.M."/>
            <person name="Boo G.H."/>
            <person name="Boo S.M."/>
            <person name="Kim K.M."/>
            <person name="Shin Y."/>
            <person name="Jung M."/>
            <person name="Lee S.J."/>
            <person name="Yim H.S."/>
            <person name="Lee J.H."/>
            <person name="Bhattacharya D."/>
            <person name="Yoon H.S."/>
        </authorList>
    </citation>
    <scope>NUCLEOTIDE SEQUENCE [LARGE SCALE GENOMIC DNA]</scope>
    <source>
        <strain evidence="3 4">SKKU-2015</strain>
        <tissue evidence="3">Whole body</tissue>
    </source>
</reference>
<feature type="compositionally biased region" description="Polar residues" evidence="1">
    <location>
        <begin position="818"/>
        <end position="833"/>
    </location>
</feature>
<feature type="transmembrane region" description="Helical" evidence="2">
    <location>
        <begin position="475"/>
        <end position="495"/>
    </location>
</feature>
<dbReference type="AlphaFoldDB" id="A0A2V3J1E1"/>
<keyword evidence="2" id="KW-0812">Transmembrane</keyword>
<name>A0A2V3J1E1_9FLOR</name>
<organism evidence="3 4">
    <name type="scientific">Gracilariopsis chorda</name>
    <dbReference type="NCBI Taxonomy" id="448386"/>
    <lineage>
        <taxon>Eukaryota</taxon>
        <taxon>Rhodophyta</taxon>
        <taxon>Florideophyceae</taxon>
        <taxon>Rhodymeniophycidae</taxon>
        <taxon>Gracilariales</taxon>
        <taxon>Gracilariaceae</taxon>
        <taxon>Gracilariopsis</taxon>
    </lineage>
</organism>
<dbReference type="EMBL" id="NBIV01000016">
    <property type="protein sequence ID" value="PXF48159.1"/>
    <property type="molecule type" value="Genomic_DNA"/>
</dbReference>
<accession>A0A2V3J1E1</accession>
<evidence type="ECO:0000256" key="1">
    <source>
        <dbReference type="SAM" id="MobiDB-lite"/>
    </source>
</evidence>
<feature type="region of interest" description="Disordered" evidence="1">
    <location>
        <begin position="790"/>
        <end position="833"/>
    </location>
</feature>
<feature type="transmembrane region" description="Helical" evidence="2">
    <location>
        <begin position="546"/>
        <end position="574"/>
    </location>
</feature>
<feature type="transmembrane region" description="Helical" evidence="2">
    <location>
        <begin position="21"/>
        <end position="43"/>
    </location>
</feature>
<keyword evidence="2" id="KW-1133">Transmembrane helix</keyword>
<keyword evidence="2" id="KW-0472">Membrane</keyword>
<protein>
    <submittedName>
        <fullName evidence="3">Uncharacterized protein</fullName>
    </submittedName>
</protein>
<dbReference type="Proteomes" id="UP000247409">
    <property type="component" value="Unassembled WGS sequence"/>
</dbReference>
<comment type="caution">
    <text evidence="3">The sequence shown here is derived from an EMBL/GenBank/DDBJ whole genome shotgun (WGS) entry which is preliminary data.</text>
</comment>
<dbReference type="OrthoDB" id="5592at2759"/>
<feature type="transmembrane region" description="Helical" evidence="2">
    <location>
        <begin position="715"/>
        <end position="735"/>
    </location>
</feature>
<keyword evidence="4" id="KW-1185">Reference proteome</keyword>
<feature type="region of interest" description="Disordered" evidence="1">
    <location>
        <begin position="440"/>
        <end position="459"/>
    </location>
</feature>
<feature type="compositionally biased region" description="Acidic residues" evidence="1">
    <location>
        <begin position="806"/>
        <end position="815"/>
    </location>
</feature>
<feature type="compositionally biased region" description="Polar residues" evidence="1">
    <location>
        <begin position="790"/>
        <end position="803"/>
    </location>
</feature>
<feature type="transmembrane region" description="Helical" evidence="2">
    <location>
        <begin position="507"/>
        <end position="526"/>
    </location>
</feature>